<dbReference type="PANTHER" id="PTHR42901">
    <property type="entry name" value="ALCOHOL DEHYDROGENASE"/>
    <property type="match status" value="1"/>
</dbReference>
<dbReference type="PANTHER" id="PTHR42901:SF1">
    <property type="entry name" value="ALCOHOL DEHYDROGENASE"/>
    <property type="match status" value="1"/>
</dbReference>
<evidence type="ECO:0000313" key="4">
    <source>
        <dbReference type="EMBL" id="NGM82036.1"/>
    </source>
</evidence>
<evidence type="ECO:0000256" key="3">
    <source>
        <dbReference type="RuleBase" id="RU000363"/>
    </source>
</evidence>
<evidence type="ECO:0000256" key="2">
    <source>
        <dbReference type="ARBA" id="ARBA00023002"/>
    </source>
</evidence>
<sequence length="277" mass="30944">MGTQGKYTVITGASAGIGYATAKAFAKRKKNIILVARREHNLNELKREILQEVPELDIVIKAVDVSVSQNVHQLYRELNSYEIETWINNAGFGNYDSVSGQDLDKIETMLRLNVEALTIFSSLYVRDYKDVDGAQLINISSAGGYTIVPTAVTYCATKFYVSAFTEGLAHELKAANAKLQAKVLAPAATKTEFGQVANNTSEYDYDNVFSKYHTSDEMANFLLQLYDSNMTVGRVDREDFEFKLSEPLFDYAGNSKNNQRVQLKSIPLSISDENNIR</sequence>
<protein>
    <submittedName>
        <fullName evidence="4">SDR family NAD(P)-dependent oxidoreductase</fullName>
    </submittedName>
</protein>
<dbReference type="GO" id="GO:0016491">
    <property type="term" value="F:oxidoreductase activity"/>
    <property type="evidence" value="ECO:0007669"/>
    <property type="project" value="UniProtKB-KW"/>
</dbReference>
<gene>
    <name evidence="4" type="ORF">G5B47_06395</name>
</gene>
<name>A0A6M1PFU7_9BACL</name>
<keyword evidence="5" id="KW-1185">Reference proteome</keyword>
<evidence type="ECO:0000313" key="5">
    <source>
        <dbReference type="Proteomes" id="UP000480151"/>
    </source>
</evidence>
<dbReference type="AlphaFoldDB" id="A0A6M1PFU7"/>
<evidence type="ECO:0000256" key="1">
    <source>
        <dbReference type="ARBA" id="ARBA00006484"/>
    </source>
</evidence>
<reference evidence="4 5" key="1">
    <citation type="submission" date="2020-02" db="EMBL/GenBank/DDBJ databases">
        <authorList>
            <person name="Gao J."/>
            <person name="Sun J."/>
        </authorList>
    </citation>
    <scope>NUCLEOTIDE SEQUENCE [LARGE SCALE GENOMIC DNA]</scope>
    <source>
        <strain evidence="4 5">7124</strain>
    </source>
</reference>
<organism evidence="4 5">
    <name type="scientific">Paenibacillus apii</name>
    <dbReference type="NCBI Taxonomy" id="1850370"/>
    <lineage>
        <taxon>Bacteria</taxon>
        <taxon>Bacillati</taxon>
        <taxon>Bacillota</taxon>
        <taxon>Bacilli</taxon>
        <taxon>Bacillales</taxon>
        <taxon>Paenibacillaceae</taxon>
        <taxon>Paenibacillus</taxon>
    </lineage>
</organism>
<dbReference type="PRINTS" id="PR00081">
    <property type="entry name" value="GDHRDH"/>
</dbReference>
<dbReference type="Gene3D" id="3.40.50.720">
    <property type="entry name" value="NAD(P)-binding Rossmann-like Domain"/>
    <property type="match status" value="1"/>
</dbReference>
<proteinExistence type="inferred from homology"/>
<accession>A0A6M1PFU7</accession>
<dbReference type="Pfam" id="PF00106">
    <property type="entry name" value="adh_short"/>
    <property type="match status" value="1"/>
</dbReference>
<dbReference type="InterPro" id="IPR020904">
    <property type="entry name" value="Sc_DH/Rdtase_CS"/>
</dbReference>
<dbReference type="Proteomes" id="UP000480151">
    <property type="component" value="Unassembled WGS sequence"/>
</dbReference>
<dbReference type="RefSeq" id="WP_165095826.1">
    <property type="nucleotide sequence ID" value="NZ_JAAKGU010000002.1"/>
</dbReference>
<dbReference type="CDD" id="cd05233">
    <property type="entry name" value="SDR_c"/>
    <property type="match status" value="1"/>
</dbReference>
<dbReference type="PRINTS" id="PR00080">
    <property type="entry name" value="SDRFAMILY"/>
</dbReference>
<comment type="caution">
    <text evidence="4">The sequence shown here is derived from an EMBL/GenBank/DDBJ whole genome shotgun (WGS) entry which is preliminary data.</text>
</comment>
<dbReference type="SUPFAM" id="SSF51735">
    <property type="entry name" value="NAD(P)-binding Rossmann-fold domains"/>
    <property type="match status" value="1"/>
</dbReference>
<dbReference type="InterPro" id="IPR002347">
    <property type="entry name" value="SDR_fam"/>
</dbReference>
<comment type="similarity">
    <text evidence="1 3">Belongs to the short-chain dehydrogenases/reductases (SDR) family.</text>
</comment>
<dbReference type="PROSITE" id="PS00061">
    <property type="entry name" value="ADH_SHORT"/>
    <property type="match status" value="1"/>
</dbReference>
<dbReference type="EMBL" id="JAAKGU010000002">
    <property type="protein sequence ID" value="NGM82036.1"/>
    <property type="molecule type" value="Genomic_DNA"/>
</dbReference>
<keyword evidence="2" id="KW-0560">Oxidoreductase</keyword>
<dbReference type="InterPro" id="IPR036291">
    <property type="entry name" value="NAD(P)-bd_dom_sf"/>
</dbReference>